<dbReference type="InterPro" id="IPR036388">
    <property type="entry name" value="WH-like_DNA-bd_sf"/>
</dbReference>
<evidence type="ECO:0000313" key="2">
    <source>
        <dbReference type="EMBL" id="BBC79764.1"/>
    </source>
</evidence>
<reference evidence="2 3" key="1">
    <citation type="submission" date="2018-02" db="EMBL/GenBank/DDBJ databases">
        <title>Acetobacter orientalis genome.</title>
        <authorList>
            <person name="Nakashima N."/>
            <person name="Tamura T."/>
        </authorList>
    </citation>
    <scope>NUCLEOTIDE SEQUENCE [LARGE SCALE GENOMIC DNA]</scope>
    <source>
        <strain evidence="2 3">FAN1</strain>
    </source>
</reference>
<protein>
    <submittedName>
        <fullName evidence="2">LysR family transcriptional regulator</fullName>
    </submittedName>
</protein>
<dbReference type="AlphaFoldDB" id="A0A2Z5ZGE9"/>
<dbReference type="GO" id="GO:0003700">
    <property type="term" value="F:DNA-binding transcription factor activity"/>
    <property type="evidence" value="ECO:0007669"/>
    <property type="project" value="InterPro"/>
</dbReference>
<name>A0A2Z5ZGE9_9PROT</name>
<dbReference type="KEGG" id="aot:AcetOri_orf02124"/>
<dbReference type="Proteomes" id="UP000270034">
    <property type="component" value="Chromosome"/>
</dbReference>
<proteinExistence type="predicted"/>
<dbReference type="InterPro" id="IPR000847">
    <property type="entry name" value="LysR_HTH_N"/>
</dbReference>
<dbReference type="Gene3D" id="1.10.10.10">
    <property type="entry name" value="Winged helix-like DNA-binding domain superfamily/Winged helix DNA-binding domain"/>
    <property type="match status" value="1"/>
</dbReference>
<organism evidence="2 3">
    <name type="scientific">Acetobacter orientalis</name>
    <dbReference type="NCBI Taxonomy" id="146474"/>
    <lineage>
        <taxon>Bacteria</taxon>
        <taxon>Pseudomonadati</taxon>
        <taxon>Pseudomonadota</taxon>
        <taxon>Alphaproteobacteria</taxon>
        <taxon>Acetobacterales</taxon>
        <taxon>Acetobacteraceae</taxon>
        <taxon>Acetobacter</taxon>
    </lineage>
</organism>
<dbReference type="PROSITE" id="PS50931">
    <property type="entry name" value="HTH_LYSR"/>
    <property type="match status" value="1"/>
</dbReference>
<dbReference type="EMBL" id="AP018515">
    <property type="protein sequence ID" value="BBC79764.1"/>
    <property type="molecule type" value="Genomic_DNA"/>
</dbReference>
<dbReference type="InterPro" id="IPR036390">
    <property type="entry name" value="WH_DNA-bd_sf"/>
</dbReference>
<evidence type="ECO:0000313" key="3">
    <source>
        <dbReference type="Proteomes" id="UP000270034"/>
    </source>
</evidence>
<dbReference type="SUPFAM" id="SSF46785">
    <property type="entry name" value="Winged helix' DNA-binding domain"/>
    <property type="match status" value="1"/>
</dbReference>
<feature type="domain" description="HTH lysR-type" evidence="1">
    <location>
        <begin position="1"/>
        <end position="32"/>
    </location>
</feature>
<accession>A0A2Z5ZGE9</accession>
<evidence type="ECO:0000259" key="1">
    <source>
        <dbReference type="PROSITE" id="PS50931"/>
    </source>
</evidence>
<gene>
    <name evidence="2" type="ORF">AcetOrient_orf02124</name>
</gene>
<sequence length="43" mass="4863">MDHAAVSRHLRELEHRLGTTLRDRTTGNLTLAGHTYYSQIAPC</sequence>
<dbReference type="Pfam" id="PF00126">
    <property type="entry name" value="HTH_1"/>
    <property type="match status" value="1"/>
</dbReference>